<evidence type="ECO:0000313" key="9">
    <source>
        <dbReference type="Proteomes" id="UP001108029"/>
    </source>
</evidence>
<dbReference type="GO" id="GO:0012505">
    <property type="term" value="C:endomembrane system"/>
    <property type="evidence" value="ECO:0007669"/>
    <property type="project" value="UniProtKB-SubCell"/>
</dbReference>
<reference evidence="8" key="1">
    <citation type="submission" date="2021-12" db="EMBL/GenBank/DDBJ databases">
        <authorList>
            <person name="Lee J.-H."/>
            <person name="Kim S.-B."/>
        </authorList>
    </citation>
    <scope>NUCLEOTIDE SEQUENCE</scope>
    <source>
        <strain evidence="8">NR30</strain>
    </source>
</reference>
<organism evidence="8 9">
    <name type="scientific">Streptomyces guryensis</name>
    <dbReference type="NCBI Taxonomy" id="2886947"/>
    <lineage>
        <taxon>Bacteria</taxon>
        <taxon>Bacillati</taxon>
        <taxon>Actinomycetota</taxon>
        <taxon>Actinomycetes</taxon>
        <taxon>Kitasatosporales</taxon>
        <taxon>Streptomycetaceae</taxon>
        <taxon>Streptomyces</taxon>
    </lineage>
</organism>
<keyword evidence="4 6" id="KW-0472">Membrane</keyword>
<dbReference type="AlphaFoldDB" id="A0A9Q3VJS4"/>
<dbReference type="InterPro" id="IPR052964">
    <property type="entry name" value="Sporulation_signal_mat"/>
</dbReference>
<evidence type="ECO:0000256" key="2">
    <source>
        <dbReference type="ARBA" id="ARBA00022692"/>
    </source>
</evidence>
<feature type="transmembrane region" description="Helical" evidence="6">
    <location>
        <begin position="45"/>
        <end position="67"/>
    </location>
</feature>
<evidence type="ECO:0000256" key="1">
    <source>
        <dbReference type="ARBA" id="ARBA00004127"/>
    </source>
</evidence>
<keyword evidence="9" id="KW-1185">Reference proteome</keyword>
<protein>
    <recommendedName>
        <fullName evidence="7">HTTM-like domain-containing protein</fullName>
    </recommendedName>
</protein>
<gene>
    <name evidence="8" type="ORF">LJ657_09460</name>
</gene>
<accession>A0A9Q3VJS4</accession>
<dbReference type="Proteomes" id="UP001108029">
    <property type="component" value="Unassembled WGS sequence"/>
</dbReference>
<dbReference type="NCBIfam" id="TIGR04033">
    <property type="entry name" value="export_SdpB"/>
    <property type="match status" value="1"/>
</dbReference>
<dbReference type="EMBL" id="JAJSBI010000003">
    <property type="protein sequence ID" value="MCD9873894.1"/>
    <property type="molecule type" value="Genomic_DNA"/>
</dbReference>
<comment type="caution">
    <text evidence="8">The sequence shown here is derived from an EMBL/GenBank/DDBJ whole genome shotgun (WGS) entry which is preliminary data.</text>
</comment>
<dbReference type="InterPro" id="IPR023894">
    <property type="entry name" value="Sporulation_SdpB"/>
</dbReference>
<feature type="region of interest" description="Disordered" evidence="5">
    <location>
        <begin position="324"/>
        <end position="344"/>
    </location>
</feature>
<feature type="region of interest" description="Disordered" evidence="5">
    <location>
        <begin position="1"/>
        <end position="22"/>
    </location>
</feature>
<feature type="transmembrane region" description="Helical" evidence="6">
    <location>
        <begin position="243"/>
        <end position="265"/>
    </location>
</feature>
<feature type="domain" description="HTTM-like" evidence="7">
    <location>
        <begin position="35"/>
        <end position="309"/>
    </location>
</feature>
<evidence type="ECO:0000256" key="5">
    <source>
        <dbReference type="SAM" id="MobiDB-lite"/>
    </source>
</evidence>
<evidence type="ECO:0000313" key="8">
    <source>
        <dbReference type="EMBL" id="MCD9873894.1"/>
    </source>
</evidence>
<dbReference type="SMART" id="SM00752">
    <property type="entry name" value="HTTM"/>
    <property type="match status" value="1"/>
</dbReference>
<comment type="subcellular location">
    <subcellularLocation>
        <location evidence="1">Endomembrane system</location>
        <topology evidence="1">Multi-pass membrane protein</topology>
    </subcellularLocation>
</comment>
<dbReference type="RefSeq" id="WP_232647946.1">
    <property type="nucleotide sequence ID" value="NZ_JAJSBI010000003.1"/>
</dbReference>
<feature type="transmembrane region" description="Helical" evidence="6">
    <location>
        <begin position="277"/>
        <end position="305"/>
    </location>
</feature>
<evidence type="ECO:0000259" key="7">
    <source>
        <dbReference type="SMART" id="SM00752"/>
    </source>
</evidence>
<name>A0A9Q3VJS4_9ACTN</name>
<dbReference type="InterPro" id="IPR011020">
    <property type="entry name" value="HTTM-like"/>
</dbReference>
<evidence type="ECO:0000256" key="6">
    <source>
        <dbReference type="SAM" id="Phobius"/>
    </source>
</evidence>
<dbReference type="PANTHER" id="PTHR39535">
    <property type="entry name" value="SPORULATION-DELAYING PROTEIN SDPB"/>
    <property type="match status" value="1"/>
</dbReference>
<dbReference type="PANTHER" id="PTHR39535:SF2">
    <property type="entry name" value="HTTM DOMAIN-CONTAINING PROTEIN"/>
    <property type="match status" value="1"/>
</dbReference>
<proteinExistence type="predicted"/>
<keyword evidence="2 6" id="KW-0812">Transmembrane</keyword>
<evidence type="ECO:0000256" key="4">
    <source>
        <dbReference type="ARBA" id="ARBA00023136"/>
    </source>
</evidence>
<sequence>MAQHRKASVPDHEGGGGERPVLKLTRWQPPADAQRFDPRTNVYGLARTLLAIGMFATLVFTPAGALFHPVIGMGRAPYCDGVSAVSGFCVGGHGLSPDVRRYLLALLLVPSIIGWRPRIFVIPQWWVAFSIANSLSLPDGGDNVALILTLAMIPFGLADDRVWHWTVKDTTKPLANSAAAFCYVTHWVIRIQVAGIYFQSAVAKFGVKEWANGTALYYWLNDPTFGLLGFWKPVAQPILENRYTVSAFTWGTIIVELTLSFALFWKLATRRRVFWLGIMLHAGIAIFMGLFSFAVIMFGALVLALQDPNVNLDFRRMVRKGATRKDGANGASSGAVRGGSLVLD</sequence>
<keyword evidence="3 6" id="KW-1133">Transmembrane helix</keyword>
<evidence type="ECO:0000256" key="3">
    <source>
        <dbReference type="ARBA" id="ARBA00022989"/>
    </source>
</evidence>